<dbReference type="GO" id="GO:0030515">
    <property type="term" value="F:snoRNA binding"/>
    <property type="evidence" value="ECO:0007669"/>
    <property type="project" value="InterPro"/>
</dbReference>
<dbReference type="AlphaFoldDB" id="D6PB64"/>
<dbReference type="EMBL" id="GU942959">
    <property type="protein sequence ID" value="ADD92965.1"/>
    <property type="molecule type" value="Genomic_DNA"/>
</dbReference>
<reference evidence="2" key="1">
    <citation type="journal article" date="2010" name="ISME J.">
        <title>Metagenome of the Mediterranean deep chlorophyll maximum studied by direct and fosmid library 454 pyrosequencing.</title>
        <authorList>
            <person name="Ghai R."/>
            <person name="Martin-Cuadrado A.B."/>
            <person name="Molto A.G."/>
            <person name="Heredia I.G."/>
            <person name="Cabrera R."/>
            <person name="Martin J."/>
            <person name="Verdu M."/>
            <person name="Deschamps P."/>
            <person name="Moreira D."/>
            <person name="Lopez-Garcia P."/>
            <person name="Mira A."/>
            <person name="Rodriguez-Valera F."/>
        </authorList>
    </citation>
    <scope>NUCLEOTIDE SEQUENCE</scope>
</reference>
<dbReference type="GO" id="GO:0031428">
    <property type="term" value="C:box C/D methylation guide snoRNP complex"/>
    <property type="evidence" value="ECO:0007669"/>
    <property type="project" value="InterPro"/>
</dbReference>
<evidence type="ECO:0000259" key="1">
    <source>
        <dbReference type="PROSITE" id="PS51358"/>
    </source>
</evidence>
<dbReference type="InterPro" id="IPR042239">
    <property type="entry name" value="Nop_C"/>
</dbReference>
<dbReference type="InterPro" id="IPR036070">
    <property type="entry name" value="Nop_dom_sf"/>
</dbReference>
<accession>D6PB64</accession>
<evidence type="ECO:0000313" key="2">
    <source>
        <dbReference type="EMBL" id="ADD92965.1"/>
    </source>
</evidence>
<dbReference type="SUPFAM" id="SSF89124">
    <property type="entry name" value="Nop domain"/>
    <property type="match status" value="1"/>
</dbReference>
<dbReference type="Pfam" id="PF01798">
    <property type="entry name" value="Nop"/>
    <property type="match status" value="1"/>
</dbReference>
<dbReference type="Gene3D" id="1.10.246.90">
    <property type="entry name" value="Nop domain"/>
    <property type="match status" value="1"/>
</dbReference>
<dbReference type="PROSITE" id="PS51358">
    <property type="entry name" value="NOP"/>
    <property type="match status" value="1"/>
</dbReference>
<dbReference type="PANTHER" id="PTHR10894">
    <property type="entry name" value="NUCLEOLAR PROTEIN 5 NUCLEOLAR PROTEIN NOP5 NOP58"/>
    <property type="match status" value="1"/>
</dbReference>
<proteinExistence type="predicted"/>
<name>D6PB64_9ARCH</name>
<dbReference type="PANTHER" id="PTHR10894:SF0">
    <property type="entry name" value="NUCLEOLAR PROTEIN 56"/>
    <property type="match status" value="1"/>
</dbReference>
<dbReference type="InterPro" id="IPR045056">
    <property type="entry name" value="Nop56/Nop58"/>
</dbReference>
<sequence>MWLWYDWRAAAVVDEQGNLVDVMEWDGHKTEHAVVQRLRQVASGQPIREAMELAKRFPQAQLCVHGDPALPEAPYPFPSSEEQQLADQAAIRLAVEGVQQAASDPDRRLEHLVRGSEELRAAHLTMESRLLEWAGLFFPLSVVTDRAAYVRSVAASDTPADFAQTMGLELPEQQASESEWRSLQEWAADTAQANGRLDRMEHALRLLTVEHLPSVSALLGPLLAARLCVEAHGRMRLARLPSGTVQILGAEKAFFHHLKTGAPSPKHGHIFMHPWISRSPRWVRGKIARMLAGKISIAAKLDAFEGTPWGEEDVAVVEARVEAIKEAHQQPPSRRR</sequence>
<feature type="domain" description="Nop" evidence="1">
    <location>
        <begin position="211"/>
        <end position="326"/>
    </location>
</feature>
<dbReference type="InterPro" id="IPR002687">
    <property type="entry name" value="Nop_dom"/>
</dbReference>
<organism evidence="2">
    <name type="scientific">uncultured archaeon MedDCM-OCT-S04-C140</name>
    <dbReference type="NCBI Taxonomy" id="743085"/>
    <lineage>
        <taxon>Archaea</taxon>
        <taxon>environmental samples</taxon>
    </lineage>
</organism>
<protein>
    <submittedName>
        <fullName evidence="2">Protein implicated in ribosomal biogenesis Nop56p-like protein</fullName>
    </submittedName>
</protein>